<sequence>MSPDTARRFDTEFAPRIARAIADLLNHRAHTDVVGYGGHGHPTQVRIVAPHAEHVRGYAHPLNLALTWDTDEIERLMEADGAARFERYLAALPRKLAAWENARGVDFGSRTQADALVLLGGLDFEA</sequence>
<dbReference type="OMA" id="TWDSDEI"/>
<dbReference type="GeneID" id="92980691"/>
<proteinExistence type="predicted"/>
<dbReference type="OrthoDB" id="8964768at2"/>
<name>A0A069B630_BURPE</name>
<organism evidence="1 2">
    <name type="scientific">Burkholderia pseudomallei</name>
    <name type="common">Pseudomonas pseudomallei</name>
    <dbReference type="NCBI Taxonomy" id="28450"/>
    <lineage>
        <taxon>Bacteria</taxon>
        <taxon>Pseudomonadati</taxon>
        <taxon>Pseudomonadota</taxon>
        <taxon>Betaproteobacteria</taxon>
        <taxon>Burkholderiales</taxon>
        <taxon>Burkholderiaceae</taxon>
        <taxon>Burkholderia</taxon>
        <taxon>pseudomallei group</taxon>
    </lineage>
</organism>
<accession>A0A069B630</accession>
<protein>
    <submittedName>
        <fullName evidence="1">Uncharacterized protein</fullName>
    </submittedName>
</protein>
<dbReference type="InterPro" id="IPR040953">
    <property type="entry name" value="DUF5594"/>
</dbReference>
<evidence type="ECO:0000313" key="1">
    <source>
        <dbReference type="EMBL" id="KGX07310.1"/>
    </source>
</evidence>
<dbReference type="Proteomes" id="UP000030475">
    <property type="component" value="Unassembled WGS sequence"/>
</dbReference>
<gene>
    <name evidence="1" type="ORF">Y036_989</name>
</gene>
<dbReference type="RefSeq" id="WP_004192184.1">
    <property type="nucleotide sequence ID" value="NZ_CAUYGW010000009.1"/>
</dbReference>
<dbReference type="AlphaFoldDB" id="A0A069B630"/>
<reference evidence="1 2" key="1">
    <citation type="submission" date="2014-08" db="EMBL/GenBank/DDBJ databases">
        <authorList>
            <person name="Bunnell A."/>
            <person name="Chain P.S."/>
            <person name="Chertkov O."/>
            <person name="Currie B.J."/>
            <person name="Daligault H.E."/>
            <person name="Davenport K.W."/>
            <person name="Davis C."/>
            <person name="Gleasner C.D."/>
            <person name="Johnson S.L."/>
            <person name="Kaestli M."/>
            <person name="Koren S."/>
            <person name="Kunde Y.A."/>
            <person name="Mayo M."/>
            <person name="McMurry K.K."/>
            <person name="Price E.P."/>
            <person name="Reitenga K.G."/>
            <person name="Robison R."/>
            <person name="Rosovitz M.J."/>
            <person name="Sarovich D.S."/>
            <person name="Teshima H."/>
        </authorList>
    </citation>
    <scope>NUCLEOTIDE SEQUENCE [LARGE SCALE GENOMIC DNA]</scope>
    <source>
        <strain evidence="1 2">MSHR44</strain>
    </source>
</reference>
<dbReference type="EMBL" id="JQIM01000010">
    <property type="protein sequence ID" value="KGX07310.1"/>
    <property type="molecule type" value="Genomic_DNA"/>
</dbReference>
<dbReference type="KEGG" id="but:X994_1688"/>
<comment type="caution">
    <text evidence="1">The sequence shown here is derived from an EMBL/GenBank/DDBJ whole genome shotgun (WGS) entry which is preliminary data.</text>
</comment>
<dbReference type="Pfam" id="PF18057">
    <property type="entry name" value="DUF5594"/>
    <property type="match status" value="1"/>
</dbReference>
<evidence type="ECO:0000313" key="2">
    <source>
        <dbReference type="Proteomes" id="UP000030475"/>
    </source>
</evidence>